<dbReference type="KEGG" id="ocn:CUC15_08120"/>
<dbReference type="Proteomes" id="UP000253908">
    <property type="component" value="Chromosome"/>
</dbReference>
<name>A0A345PFV2_9BACI</name>
<organism evidence="2 3">
    <name type="scientific">Oceanobacillus zhaokaii</name>
    <dbReference type="NCBI Taxonomy" id="2052660"/>
    <lineage>
        <taxon>Bacteria</taxon>
        <taxon>Bacillati</taxon>
        <taxon>Bacillota</taxon>
        <taxon>Bacilli</taxon>
        <taxon>Bacillales</taxon>
        <taxon>Bacillaceae</taxon>
        <taxon>Oceanobacillus</taxon>
    </lineage>
</organism>
<dbReference type="EMBL" id="CP024848">
    <property type="protein sequence ID" value="AXI08882.1"/>
    <property type="molecule type" value="Genomic_DNA"/>
</dbReference>
<evidence type="ECO:0000313" key="3">
    <source>
        <dbReference type="Proteomes" id="UP000253908"/>
    </source>
</evidence>
<dbReference type="OrthoDB" id="2890507at2"/>
<evidence type="ECO:0000313" key="2">
    <source>
        <dbReference type="EMBL" id="AXI08882.1"/>
    </source>
</evidence>
<evidence type="ECO:0000256" key="1">
    <source>
        <dbReference type="SAM" id="MobiDB-lite"/>
    </source>
</evidence>
<protein>
    <submittedName>
        <fullName evidence="2">Uncharacterized protein</fullName>
    </submittedName>
</protein>
<sequence length="74" mass="9020">MFPRRQRPPRYLSSPRRYQRARIQRGPGPTNPSFLNLFQDNDGKFDVNRIFTSIQHMEKTYKQVSPYITRFMKR</sequence>
<keyword evidence="3" id="KW-1185">Reference proteome</keyword>
<dbReference type="InterPro" id="IPR025555">
    <property type="entry name" value="YppG"/>
</dbReference>
<dbReference type="Pfam" id="PF14179">
    <property type="entry name" value="YppG"/>
    <property type="match status" value="1"/>
</dbReference>
<accession>A0A345PFV2</accession>
<reference evidence="3" key="1">
    <citation type="submission" date="2017-11" db="EMBL/GenBank/DDBJ databases">
        <authorList>
            <person name="Zhu W."/>
        </authorList>
    </citation>
    <scope>NUCLEOTIDE SEQUENCE [LARGE SCALE GENOMIC DNA]</scope>
    <source>
        <strain evidence="3">160</strain>
    </source>
</reference>
<dbReference type="AlphaFoldDB" id="A0A345PFV2"/>
<dbReference type="RefSeq" id="WP_114916177.1">
    <property type="nucleotide sequence ID" value="NZ_CP024848.1"/>
</dbReference>
<proteinExistence type="predicted"/>
<feature type="region of interest" description="Disordered" evidence="1">
    <location>
        <begin position="1"/>
        <end position="32"/>
    </location>
</feature>
<gene>
    <name evidence="2" type="ORF">CUC15_08120</name>
</gene>